<dbReference type="Proteomes" id="UP000319555">
    <property type="component" value="Unassembled WGS sequence"/>
</dbReference>
<sequence length="110" mass="11751">MRQFTKPTIAICAGLMLAGCQDMALEKEAADTVLRSPTNDNLRLIGGYRSMDDDCQVTGESAFTVDFLDDAADLVSCPTGSDAAQSLVDMYGARSVAKTGGYTVYSVPRR</sequence>
<keyword evidence="2" id="KW-1185">Reference proteome</keyword>
<proteinExistence type="predicted"/>
<evidence type="ECO:0000313" key="1">
    <source>
        <dbReference type="EMBL" id="SMO89259.1"/>
    </source>
</evidence>
<dbReference type="AlphaFoldDB" id="A0A521EZC2"/>
<reference evidence="1 2" key="1">
    <citation type="submission" date="2017-05" db="EMBL/GenBank/DDBJ databases">
        <authorList>
            <person name="Varghese N."/>
            <person name="Submissions S."/>
        </authorList>
    </citation>
    <scope>NUCLEOTIDE SEQUENCE [LARGE SCALE GENOMIC DNA]</scope>
    <source>
        <strain evidence="1 2">DSM 28009</strain>
    </source>
</reference>
<protein>
    <submittedName>
        <fullName evidence="1">Uncharacterized protein</fullName>
    </submittedName>
</protein>
<gene>
    <name evidence="1" type="ORF">SAMN06265380_1156</name>
</gene>
<organism evidence="1 2">
    <name type="scientific">Ruegeria faecimaris</name>
    <dbReference type="NCBI Taxonomy" id="686389"/>
    <lineage>
        <taxon>Bacteria</taxon>
        <taxon>Pseudomonadati</taxon>
        <taxon>Pseudomonadota</taxon>
        <taxon>Alphaproteobacteria</taxon>
        <taxon>Rhodobacterales</taxon>
        <taxon>Roseobacteraceae</taxon>
        <taxon>Ruegeria</taxon>
    </lineage>
</organism>
<dbReference type="OrthoDB" id="7392270at2"/>
<evidence type="ECO:0000313" key="2">
    <source>
        <dbReference type="Proteomes" id="UP000319555"/>
    </source>
</evidence>
<accession>A0A521EZC2</accession>
<dbReference type="PROSITE" id="PS51257">
    <property type="entry name" value="PROKAR_LIPOPROTEIN"/>
    <property type="match status" value="1"/>
</dbReference>
<dbReference type="EMBL" id="FXTE01000015">
    <property type="protein sequence ID" value="SMO89259.1"/>
    <property type="molecule type" value="Genomic_DNA"/>
</dbReference>
<name>A0A521EZC2_9RHOB</name>
<dbReference type="RefSeq" id="WP_142639515.1">
    <property type="nucleotide sequence ID" value="NZ_CANLVA010000016.1"/>
</dbReference>